<dbReference type="PRINTS" id="PR01210">
    <property type="entry name" value="GGTRANSPTASE"/>
</dbReference>
<proteinExistence type="inferred from homology"/>
<sequence>MKVFGSTLIALWLALGLNAYGAMEGYARVSADGKVAVATVQPRATEAAMQVLEKGGNAVDAAVAAALALGVVDGHNSGIGGGCFAIVRWADGSVEALDGREMAPAKASRAMYVRDGEVVKSLSRTGALASGVPGSVAVYDYMLKKGGALERAKVYQPAIDLAEQGFAIDAIYAERLARHREVLAGFSGSAKVLLSPQGEPWPAGHKLIQKDLAQTYRQLAKQGADYFYRGDFARAVEKWMNDNGGMIDAKDFAAYQMHRREPVRSDYRGYEIVGFGPPSSGGVHVAEILNTLKPFDLRKLDNVSRYHLIAEAMKLAFADRAYWLGDPAFVDVPKGLISERYARERAKLISLKKTLADTGHGTPANAEVDLFDKHTTHIATADSEGNWVAITTTVNTDFGSKVVIPGTGVVMNNQMDDFVARPGVPNIYGLVGSEANAIAPGKRPLSSMSPTLVLREGKPVMTLGAAGGPTIITQVVQGIINHIDLGLPLYEALATPRIHHQWRPNALYLEKSAAESLRKGLAELGHEMKTLGPYGSTQAIEWRDGQFTAVSEPRLEQRNHR</sequence>
<dbReference type="PANTHER" id="PTHR43199">
    <property type="entry name" value="GLUTATHIONE HYDROLASE"/>
    <property type="match status" value="1"/>
</dbReference>
<dbReference type="InterPro" id="IPR051792">
    <property type="entry name" value="GGT_bact"/>
</dbReference>
<dbReference type="GO" id="GO:0006750">
    <property type="term" value="P:glutathione biosynthetic process"/>
    <property type="evidence" value="ECO:0007669"/>
    <property type="project" value="UniProtKB-KW"/>
</dbReference>
<evidence type="ECO:0000313" key="13">
    <source>
        <dbReference type="Proteomes" id="UP001139319"/>
    </source>
</evidence>
<keyword evidence="7 11" id="KW-0012">Acyltransferase</keyword>
<dbReference type="EC" id="3.4.19.13" evidence="11"/>
<dbReference type="Gene3D" id="1.10.246.130">
    <property type="match status" value="1"/>
</dbReference>
<gene>
    <name evidence="12" type="primary">ggt</name>
    <name evidence="12" type="ORF">M6D89_07535</name>
</gene>
<protein>
    <recommendedName>
        <fullName evidence="11">Glutathione hydrolase proenzyme</fullName>
        <ecNumber evidence="11">2.3.2.2</ecNumber>
        <ecNumber evidence="11">3.4.19.13</ecNumber>
    </recommendedName>
    <component>
        <recommendedName>
            <fullName evidence="11">Glutathione hydrolase large chain</fullName>
        </recommendedName>
    </component>
    <component>
        <recommendedName>
            <fullName evidence="11">Glutathione hydrolase small chain</fullName>
        </recommendedName>
    </component>
</protein>
<evidence type="ECO:0000313" key="12">
    <source>
        <dbReference type="EMBL" id="MCP8899148.1"/>
    </source>
</evidence>
<keyword evidence="4 11" id="KW-0808">Transferase</keyword>
<evidence type="ECO:0000256" key="2">
    <source>
        <dbReference type="ARBA" id="ARBA00001089"/>
    </source>
</evidence>
<comment type="similarity">
    <text evidence="3 11">Belongs to the gamma-glutamyltransferase family.</text>
</comment>
<evidence type="ECO:0000256" key="11">
    <source>
        <dbReference type="RuleBase" id="RU368036"/>
    </source>
</evidence>
<keyword evidence="13" id="KW-1185">Reference proteome</keyword>
<comment type="catalytic activity">
    <reaction evidence="2 11">
        <text>glutathione + H2O = L-cysteinylglycine + L-glutamate</text>
        <dbReference type="Rhea" id="RHEA:28807"/>
        <dbReference type="ChEBI" id="CHEBI:15377"/>
        <dbReference type="ChEBI" id="CHEBI:29985"/>
        <dbReference type="ChEBI" id="CHEBI:57925"/>
        <dbReference type="ChEBI" id="CHEBI:61694"/>
        <dbReference type="EC" id="3.4.19.13"/>
    </reaction>
</comment>
<comment type="PTM">
    <text evidence="11">Cleaved by autocatalysis into a large and a small subunit.</text>
</comment>
<evidence type="ECO:0000256" key="8">
    <source>
        <dbReference type="ARBA" id="ARBA00047417"/>
    </source>
</evidence>
<dbReference type="Gene3D" id="3.60.20.40">
    <property type="match status" value="1"/>
</dbReference>
<name>A0A9X2HVE2_9GAMM</name>
<feature type="active site" description="Nucleophile" evidence="9">
    <location>
        <position position="375"/>
    </location>
</feature>
<dbReference type="EC" id="2.3.2.2" evidence="11"/>
<evidence type="ECO:0000256" key="1">
    <source>
        <dbReference type="ARBA" id="ARBA00001049"/>
    </source>
</evidence>
<feature type="binding site" evidence="10">
    <location>
        <begin position="446"/>
        <end position="447"/>
    </location>
    <ligand>
        <name>L-glutamate</name>
        <dbReference type="ChEBI" id="CHEBI:29985"/>
    </ligand>
</feature>
<dbReference type="InterPro" id="IPR000101">
    <property type="entry name" value="GGT_peptidase"/>
</dbReference>
<comment type="caution">
    <text evidence="12">The sequence shown here is derived from an EMBL/GenBank/DDBJ whole genome shotgun (WGS) entry which is preliminary data.</text>
</comment>
<dbReference type="GO" id="GO:0103068">
    <property type="term" value="F:leukotriene C4 gamma-glutamyl transferase activity"/>
    <property type="evidence" value="ECO:0007669"/>
    <property type="project" value="UniProtKB-EC"/>
</dbReference>
<feature type="binding site" evidence="10">
    <location>
        <position position="100"/>
    </location>
    <ligand>
        <name>L-glutamate</name>
        <dbReference type="ChEBI" id="CHEBI:29985"/>
    </ligand>
</feature>
<evidence type="ECO:0000256" key="3">
    <source>
        <dbReference type="ARBA" id="ARBA00009381"/>
    </source>
</evidence>
<feature type="binding site" evidence="10">
    <location>
        <position position="468"/>
    </location>
    <ligand>
        <name>L-glutamate</name>
        <dbReference type="ChEBI" id="CHEBI:29985"/>
    </ligand>
</feature>
<keyword evidence="11" id="KW-0317">Glutathione biosynthesis</keyword>
<dbReference type="AlphaFoldDB" id="A0A9X2HVE2"/>
<reference evidence="12" key="2">
    <citation type="submission" date="2023-01" db="EMBL/GenBank/DDBJ databases">
        <title>Gilvimarinus xylanilyticus HB14 isolated from Caulerpa lentillifera aquaculture base in Hainan, China.</title>
        <authorList>
            <person name="Zhang Y.-J."/>
        </authorList>
    </citation>
    <scope>NUCLEOTIDE SEQUENCE</scope>
    <source>
        <strain evidence="12">HB14</strain>
    </source>
</reference>
<dbReference type="SUPFAM" id="SSF56235">
    <property type="entry name" value="N-terminal nucleophile aminohydrolases (Ntn hydrolases)"/>
    <property type="match status" value="1"/>
</dbReference>
<dbReference type="Pfam" id="PF01019">
    <property type="entry name" value="G_glu_transpept"/>
    <property type="match status" value="1"/>
</dbReference>
<comment type="subunit">
    <text evidence="11">This enzyme consists of two polypeptide chains, which are synthesized in precursor form from a single polypeptide.</text>
</comment>
<dbReference type="RefSeq" id="WP_253967405.1">
    <property type="nucleotide sequence ID" value="NZ_JAMFTH010000001.1"/>
</dbReference>
<evidence type="ECO:0000256" key="7">
    <source>
        <dbReference type="ARBA" id="ARBA00023315"/>
    </source>
</evidence>
<comment type="catalytic activity">
    <reaction evidence="8 11">
        <text>an N-terminal (5-L-glutamyl)-[peptide] + an alpha-amino acid = 5-L-glutamyl amino acid + an N-terminal L-alpha-aminoacyl-[peptide]</text>
        <dbReference type="Rhea" id="RHEA:23904"/>
        <dbReference type="Rhea" id="RHEA-COMP:9780"/>
        <dbReference type="Rhea" id="RHEA-COMP:9795"/>
        <dbReference type="ChEBI" id="CHEBI:77644"/>
        <dbReference type="ChEBI" id="CHEBI:78597"/>
        <dbReference type="ChEBI" id="CHEBI:78599"/>
        <dbReference type="ChEBI" id="CHEBI:78608"/>
        <dbReference type="EC" id="2.3.2.2"/>
    </reaction>
</comment>
<keyword evidence="6 11" id="KW-0865">Zymogen</keyword>
<accession>A0A9X2HVE2</accession>
<dbReference type="InterPro" id="IPR029055">
    <property type="entry name" value="Ntn_hydrolases_N"/>
</dbReference>
<feature type="binding site" evidence="10">
    <location>
        <position position="417"/>
    </location>
    <ligand>
        <name>L-glutamate</name>
        <dbReference type="ChEBI" id="CHEBI:29985"/>
    </ligand>
</feature>
<evidence type="ECO:0000256" key="6">
    <source>
        <dbReference type="ARBA" id="ARBA00023145"/>
    </source>
</evidence>
<dbReference type="GO" id="GO:0006751">
    <property type="term" value="P:glutathione catabolic process"/>
    <property type="evidence" value="ECO:0007669"/>
    <property type="project" value="UniProtKB-UniRule"/>
</dbReference>
<evidence type="ECO:0000256" key="4">
    <source>
        <dbReference type="ARBA" id="ARBA00022679"/>
    </source>
</evidence>
<evidence type="ECO:0000256" key="5">
    <source>
        <dbReference type="ARBA" id="ARBA00022801"/>
    </source>
</evidence>
<reference evidence="12" key="1">
    <citation type="submission" date="2022-05" db="EMBL/GenBank/DDBJ databases">
        <authorList>
            <person name="Sun H.-N."/>
        </authorList>
    </citation>
    <scope>NUCLEOTIDE SEQUENCE</scope>
    <source>
        <strain evidence="12">HB14</strain>
    </source>
</reference>
<organism evidence="12 13">
    <name type="scientific">Gilvimarinus xylanilyticus</name>
    <dbReference type="NCBI Taxonomy" id="2944139"/>
    <lineage>
        <taxon>Bacteria</taxon>
        <taxon>Pseudomonadati</taxon>
        <taxon>Pseudomonadota</taxon>
        <taxon>Gammaproteobacteria</taxon>
        <taxon>Cellvibrionales</taxon>
        <taxon>Cellvibrionaceae</taxon>
        <taxon>Gilvimarinus</taxon>
    </lineage>
</organism>
<dbReference type="InterPro" id="IPR043138">
    <property type="entry name" value="GGT_lsub"/>
</dbReference>
<keyword evidence="5 11" id="KW-0378">Hydrolase</keyword>
<comment type="catalytic activity">
    <reaction evidence="1 11">
        <text>an S-substituted glutathione + H2O = an S-substituted L-cysteinylglycine + L-glutamate</text>
        <dbReference type="Rhea" id="RHEA:59468"/>
        <dbReference type="ChEBI" id="CHEBI:15377"/>
        <dbReference type="ChEBI" id="CHEBI:29985"/>
        <dbReference type="ChEBI" id="CHEBI:90779"/>
        <dbReference type="ChEBI" id="CHEBI:143103"/>
        <dbReference type="EC" id="3.4.19.13"/>
    </reaction>
</comment>
<dbReference type="PANTHER" id="PTHR43199:SF1">
    <property type="entry name" value="GLUTATHIONE HYDROLASE PROENZYME"/>
    <property type="match status" value="1"/>
</dbReference>
<comment type="pathway">
    <text evidence="11">Sulfur metabolism; glutathione metabolism.</text>
</comment>
<feature type="binding site" evidence="10">
    <location>
        <begin position="393"/>
        <end position="395"/>
    </location>
    <ligand>
        <name>L-glutamate</name>
        <dbReference type="ChEBI" id="CHEBI:29985"/>
    </ligand>
</feature>
<dbReference type="GO" id="GO:0036374">
    <property type="term" value="F:glutathione hydrolase activity"/>
    <property type="evidence" value="ECO:0007669"/>
    <property type="project" value="UniProtKB-UniRule"/>
</dbReference>
<dbReference type="Proteomes" id="UP001139319">
    <property type="component" value="Unassembled WGS sequence"/>
</dbReference>
<evidence type="ECO:0000256" key="10">
    <source>
        <dbReference type="PIRSR" id="PIRSR600101-2"/>
    </source>
</evidence>
<evidence type="ECO:0000256" key="9">
    <source>
        <dbReference type="PIRSR" id="PIRSR600101-1"/>
    </source>
</evidence>
<dbReference type="EMBL" id="JAMFTH010000001">
    <property type="protein sequence ID" value="MCP8899148.1"/>
    <property type="molecule type" value="Genomic_DNA"/>
</dbReference>
<dbReference type="InterPro" id="IPR043137">
    <property type="entry name" value="GGT_ssub_C"/>
</dbReference>
<dbReference type="NCBIfam" id="TIGR00066">
    <property type="entry name" value="g_glut_trans"/>
    <property type="match status" value="1"/>
</dbReference>